<keyword evidence="2" id="KW-0226">DNA condensation</keyword>
<organism evidence="5 6">
    <name type="scientific">Parabacteroides goldsteinii DSM 19448 = WAL 12034</name>
    <dbReference type="NCBI Taxonomy" id="927665"/>
    <lineage>
        <taxon>Bacteria</taxon>
        <taxon>Pseudomonadati</taxon>
        <taxon>Bacteroidota</taxon>
        <taxon>Bacteroidia</taxon>
        <taxon>Bacteroidales</taxon>
        <taxon>Tannerellaceae</taxon>
        <taxon>Parabacteroides</taxon>
    </lineage>
</organism>
<accession>A0A0F5IXJ5</accession>
<dbReference type="InterPro" id="IPR010992">
    <property type="entry name" value="IHF-like_DNA-bd_dom_sf"/>
</dbReference>
<evidence type="ECO:0008006" key="7">
    <source>
        <dbReference type="Google" id="ProtNLM"/>
    </source>
</evidence>
<evidence type="ECO:0000256" key="2">
    <source>
        <dbReference type="ARBA" id="ARBA00023067"/>
    </source>
</evidence>
<dbReference type="Pfam" id="PF00216">
    <property type="entry name" value="Bac_DNA_binding"/>
    <property type="match status" value="1"/>
</dbReference>
<dbReference type="STRING" id="927665.HMPREF1535_03700"/>
<dbReference type="Proteomes" id="UP000033047">
    <property type="component" value="Unassembled WGS sequence"/>
</dbReference>
<dbReference type="Gene3D" id="4.10.520.10">
    <property type="entry name" value="IHF-like DNA-binding proteins"/>
    <property type="match status" value="1"/>
</dbReference>
<dbReference type="PANTHER" id="PTHR33175:SF3">
    <property type="entry name" value="DNA-BINDING PROTEIN HU-BETA"/>
    <property type="match status" value="1"/>
</dbReference>
<dbReference type="GO" id="GO:0030527">
    <property type="term" value="F:structural constituent of chromatin"/>
    <property type="evidence" value="ECO:0007669"/>
    <property type="project" value="InterPro"/>
</dbReference>
<dbReference type="HOGENOM" id="CLU_105066_2_3_10"/>
<protein>
    <recommendedName>
        <fullName evidence="7">DNA-binding protein HU</fullName>
    </recommendedName>
</protein>
<evidence type="ECO:0000313" key="5">
    <source>
        <dbReference type="EMBL" id="KKB50351.1"/>
    </source>
</evidence>
<name>A0A0F5IXJ5_9BACT</name>
<sequence>MSVYKKITNIVAESIDEASMKNKELITELSVKLGWTSKEVTEMLAAFGAVVGSKLADNDAVYLQGFGLFEVKKKAERISVNPASGKRYLVPPKLVPVFKPGATLKSKLKELSDNE</sequence>
<dbReference type="GO" id="GO:0003677">
    <property type="term" value="F:DNA binding"/>
    <property type="evidence" value="ECO:0007669"/>
    <property type="project" value="UniProtKB-KW"/>
</dbReference>
<dbReference type="GO" id="GO:0030261">
    <property type="term" value="P:chromosome condensation"/>
    <property type="evidence" value="ECO:0007669"/>
    <property type="project" value="UniProtKB-KW"/>
</dbReference>
<comment type="caution">
    <text evidence="5">The sequence shown here is derived from an EMBL/GenBank/DDBJ whole genome shotgun (WGS) entry which is preliminary data.</text>
</comment>
<dbReference type="PATRIC" id="fig|927665.4.peg.3809"/>
<dbReference type="AlphaFoldDB" id="A0A0F5IXJ5"/>
<gene>
    <name evidence="5" type="ORF">HMPREF1535_03700</name>
</gene>
<dbReference type="PRINTS" id="PR01727">
    <property type="entry name" value="DNABINDINGHU"/>
</dbReference>
<dbReference type="EMBL" id="AQHV01000016">
    <property type="protein sequence ID" value="KKB50351.1"/>
    <property type="molecule type" value="Genomic_DNA"/>
</dbReference>
<evidence type="ECO:0000256" key="1">
    <source>
        <dbReference type="ARBA" id="ARBA00010529"/>
    </source>
</evidence>
<reference evidence="5 6" key="1">
    <citation type="submission" date="2013-04" db="EMBL/GenBank/DDBJ databases">
        <title>The Genome Sequence of Parabacteroides goldsteinii DSM 19448.</title>
        <authorList>
            <consortium name="The Broad Institute Genomics Platform"/>
            <person name="Earl A."/>
            <person name="Ward D."/>
            <person name="Feldgarden M."/>
            <person name="Gevers D."/>
            <person name="Martens E."/>
            <person name="Sakamoto M."/>
            <person name="Benno Y."/>
            <person name="Song Y."/>
            <person name="Liu C."/>
            <person name="Lee J."/>
            <person name="Bolanos M."/>
            <person name="Vaisanen M.L."/>
            <person name="Finegold S.M."/>
            <person name="Walker B."/>
            <person name="Young S."/>
            <person name="Zeng Q."/>
            <person name="Gargeya S."/>
            <person name="Fitzgerald M."/>
            <person name="Haas B."/>
            <person name="Abouelleil A."/>
            <person name="Allen A.W."/>
            <person name="Alvarado L."/>
            <person name="Arachchi H.M."/>
            <person name="Berlin A.M."/>
            <person name="Chapman S.B."/>
            <person name="Gainer-Dewar J."/>
            <person name="Goldberg J."/>
            <person name="Griggs A."/>
            <person name="Gujja S."/>
            <person name="Hansen M."/>
            <person name="Howarth C."/>
            <person name="Imamovic A."/>
            <person name="Ireland A."/>
            <person name="Larimer J."/>
            <person name="McCowan C."/>
            <person name="Murphy C."/>
            <person name="Pearson M."/>
            <person name="Poon T.W."/>
            <person name="Priest M."/>
            <person name="Roberts A."/>
            <person name="Saif S."/>
            <person name="Shea T."/>
            <person name="Sisk P."/>
            <person name="Sykes S."/>
            <person name="Wortman J."/>
            <person name="Nusbaum C."/>
            <person name="Birren B."/>
        </authorList>
    </citation>
    <scope>NUCLEOTIDE SEQUENCE [LARGE SCALE GENOMIC DNA]</scope>
    <source>
        <strain evidence="5 6">DSM 19448</strain>
    </source>
</reference>
<dbReference type="SMART" id="SM00411">
    <property type="entry name" value="BHL"/>
    <property type="match status" value="1"/>
</dbReference>
<proteinExistence type="inferred from homology"/>
<dbReference type="SUPFAM" id="SSF47729">
    <property type="entry name" value="IHF-like DNA-binding proteins"/>
    <property type="match status" value="1"/>
</dbReference>
<keyword evidence="3" id="KW-0238">DNA-binding</keyword>
<evidence type="ECO:0000256" key="4">
    <source>
        <dbReference type="RuleBase" id="RU003939"/>
    </source>
</evidence>
<dbReference type="GO" id="GO:0005829">
    <property type="term" value="C:cytosol"/>
    <property type="evidence" value="ECO:0007669"/>
    <property type="project" value="TreeGrafter"/>
</dbReference>
<evidence type="ECO:0000256" key="3">
    <source>
        <dbReference type="ARBA" id="ARBA00023125"/>
    </source>
</evidence>
<dbReference type="PANTHER" id="PTHR33175">
    <property type="entry name" value="DNA-BINDING PROTEIN HU"/>
    <property type="match status" value="1"/>
</dbReference>
<dbReference type="InterPro" id="IPR000119">
    <property type="entry name" value="Hist_DNA-bd"/>
</dbReference>
<comment type="similarity">
    <text evidence="1 4">Belongs to the bacterial histone-like protein family.</text>
</comment>
<evidence type="ECO:0000313" key="6">
    <source>
        <dbReference type="Proteomes" id="UP000033047"/>
    </source>
</evidence>